<sequence length="477" mass="53627">EYFNGTKCVPKNHYLGQCTEPQQCLDSELTFCNSTYCVCEEIEYFLINKCVSRVGELETCYYTEMCLKDMVCNGTNCMCLGNKFYDNTTNKCTNQKIVNNYCDKDLECRSDLGLVCTGNRCICGSSSHTWSNTNQKCLLTYSKRSCLTGDSCNPDQNLKCINDQCNCPIASVDGMCDCSSTEGSEEFWNGSFCSSAKNYSDHCSNDFECQTKTQKTLCVAGSCVCSNYSLEFWNGNKCQNKKRHLETCNQKSECLDSDITEYINNICSCPTGQYYHEGLSKCVTRLGEFEVCDNDTMCLEAMTCHSLNKSCLCNTDAVMVKKCRVKKSINSMCDNDWKCSSLKSLTCQSNRCLCTLNTHTWDTTNEECRLTYSTLSCSSDDDCQSMIDENLICTDFINRCNCPSNETLKICDCSIILGKLSSLMTNIGMDLLVSMENLMVYLVQFLMNCEENEKCPIGTQIFNDQCLDFLNAVGGNI</sequence>
<reference evidence="1 2" key="1">
    <citation type="journal article" date="2018" name="Sci. Rep.">
        <title>Genomic signatures of local adaptation to the degree of environmental predictability in rotifers.</title>
        <authorList>
            <person name="Franch-Gras L."/>
            <person name="Hahn C."/>
            <person name="Garcia-Roger E.M."/>
            <person name="Carmona M.J."/>
            <person name="Serra M."/>
            <person name="Gomez A."/>
        </authorList>
    </citation>
    <scope>NUCLEOTIDE SEQUENCE [LARGE SCALE GENOMIC DNA]</scope>
    <source>
        <strain evidence="1">HYR1</strain>
    </source>
</reference>
<dbReference type="AlphaFoldDB" id="A0A3M7PZ89"/>
<evidence type="ECO:0000313" key="2">
    <source>
        <dbReference type="Proteomes" id="UP000276133"/>
    </source>
</evidence>
<gene>
    <name evidence="1" type="ORF">BpHYR1_010670</name>
</gene>
<name>A0A3M7PZ89_BRAPC</name>
<protein>
    <submittedName>
        <fullName evidence="1">Multiple epidermal growth factor-like domains 10 isoform X1</fullName>
    </submittedName>
</protein>
<dbReference type="Proteomes" id="UP000276133">
    <property type="component" value="Unassembled WGS sequence"/>
</dbReference>
<dbReference type="STRING" id="10195.A0A3M7PZ89"/>
<evidence type="ECO:0000313" key="1">
    <source>
        <dbReference type="EMBL" id="RNA04264.1"/>
    </source>
</evidence>
<keyword evidence="2" id="KW-1185">Reference proteome</keyword>
<proteinExistence type="predicted"/>
<accession>A0A3M7PZ89</accession>
<feature type="non-terminal residue" evidence="1">
    <location>
        <position position="1"/>
    </location>
</feature>
<dbReference type="EMBL" id="REGN01008178">
    <property type="protein sequence ID" value="RNA04264.1"/>
    <property type="molecule type" value="Genomic_DNA"/>
</dbReference>
<organism evidence="1 2">
    <name type="scientific">Brachionus plicatilis</name>
    <name type="common">Marine rotifer</name>
    <name type="synonym">Brachionus muelleri</name>
    <dbReference type="NCBI Taxonomy" id="10195"/>
    <lineage>
        <taxon>Eukaryota</taxon>
        <taxon>Metazoa</taxon>
        <taxon>Spiralia</taxon>
        <taxon>Gnathifera</taxon>
        <taxon>Rotifera</taxon>
        <taxon>Eurotatoria</taxon>
        <taxon>Monogononta</taxon>
        <taxon>Pseudotrocha</taxon>
        <taxon>Ploima</taxon>
        <taxon>Brachionidae</taxon>
        <taxon>Brachionus</taxon>
    </lineage>
</organism>
<dbReference type="PANTHER" id="PTHR39069:SF8">
    <property type="entry name" value="FI17111P1"/>
    <property type="match status" value="1"/>
</dbReference>
<dbReference type="PANTHER" id="PTHR39069">
    <property type="entry name" value="ECDYSONE-INDUCIBLE GENE E1, ISOFORM A"/>
    <property type="match status" value="1"/>
</dbReference>
<feature type="non-terminal residue" evidence="1">
    <location>
        <position position="477"/>
    </location>
</feature>
<comment type="caution">
    <text evidence="1">The sequence shown here is derived from an EMBL/GenBank/DDBJ whole genome shotgun (WGS) entry which is preliminary data.</text>
</comment>